<evidence type="ECO:0000313" key="3">
    <source>
        <dbReference type="EMBL" id="GAE36942.1"/>
    </source>
</evidence>
<keyword evidence="4" id="KW-1185">Reference proteome</keyword>
<feature type="transmembrane region" description="Helical" evidence="1">
    <location>
        <begin position="88"/>
        <end position="109"/>
    </location>
</feature>
<reference evidence="3 4" key="1">
    <citation type="journal article" date="2014" name="Genome Announc.">
        <title>Draft Genome Sequences of Three Alkaliphilic Bacillus Strains, Bacillus wakoensis JCM 9140T, Bacillus akibai JCM 9157T, and Bacillus hemicellulosilyticus JCM 9152T.</title>
        <authorList>
            <person name="Yuki M."/>
            <person name="Oshima K."/>
            <person name="Suda W."/>
            <person name="Oshida Y."/>
            <person name="Kitamura K."/>
            <person name="Iida T."/>
            <person name="Hattori M."/>
            <person name="Ohkuma M."/>
        </authorList>
    </citation>
    <scope>NUCLEOTIDE SEQUENCE [LARGE SCALE GENOMIC DNA]</scope>
    <source>
        <strain evidence="3 4">JCM 9157</strain>
    </source>
</reference>
<dbReference type="RefSeq" id="WP_035667227.1">
    <property type="nucleotide sequence ID" value="NZ_BAUV01000047.1"/>
</dbReference>
<protein>
    <recommendedName>
        <fullName evidence="2">Phosphatidic acid phosphatase type 2/haloperoxidase domain-containing protein</fullName>
    </recommendedName>
</protein>
<dbReference type="Pfam" id="PF01569">
    <property type="entry name" value="PAP2"/>
    <property type="match status" value="1"/>
</dbReference>
<feature type="transmembrane region" description="Helical" evidence="1">
    <location>
        <begin position="57"/>
        <end position="81"/>
    </location>
</feature>
<dbReference type="CDD" id="cd03392">
    <property type="entry name" value="PAP2_like_2"/>
    <property type="match status" value="1"/>
</dbReference>
<dbReference type="InterPro" id="IPR000326">
    <property type="entry name" value="PAP2/HPO"/>
</dbReference>
<dbReference type="PANTHER" id="PTHR14969">
    <property type="entry name" value="SPHINGOSINE-1-PHOSPHATE PHOSPHOHYDROLASE"/>
    <property type="match status" value="1"/>
</dbReference>
<dbReference type="SMART" id="SM00014">
    <property type="entry name" value="acidPPc"/>
    <property type="match status" value="1"/>
</dbReference>
<dbReference type="EMBL" id="BAUV01000047">
    <property type="protein sequence ID" value="GAE36942.1"/>
    <property type="molecule type" value="Genomic_DNA"/>
</dbReference>
<dbReference type="SUPFAM" id="SSF48317">
    <property type="entry name" value="Acid phosphatase/Vanadium-dependent haloperoxidase"/>
    <property type="match status" value="1"/>
</dbReference>
<evidence type="ECO:0000256" key="1">
    <source>
        <dbReference type="SAM" id="Phobius"/>
    </source>
</evidence>
<dbReference type="Gene3D" id="1.20.144.10">
    <property type="entry name" value="Phosphatidic acid phosphatase type 2/haloperoxidase"/>
    <property type="match status" value="2"/>
</dbReference>
<keyword evidence="1" id="KW-0812">Transmembrane</keyword>
<dbReference type="OrthoDB" id="9789113at2"/>
<dbReference type="eggNOG" id="COG0671">
    <property type="taxonomic scope" value="Bacteria"/>
</dbReference>
<sequence length="215" mass="25001">MKRKLGWMFVFFLLLPLIGFISTTYLVSNGKVLPFDEHAINWVKTIETPALTKVMLFFSHLGSTGPVIVISCMFLIIIYILYRKFDEVVLFVIASLGSTGINQGLKFLFKRDRPLEQIVKETGFSYPSGHTMAAVTLYGIIVFLFWRHIKTVRGRTMLILFSSLMIIIIGFSRIYLRVHYPSDIIGAFLLSGIWLYLNIWTYQYLMEKRYDKEKK</sequence>
<keyword evidence="1" id="KW-1133">Transmembrane helix</keyword>
<keyword evidence="1" id="KW-0472">Membrane</keyword>
<feature type="transmembrane region" description="Helical" evidence="1">
    <location>
        <begin position="184"/>
        <end position="205"/>
    </location>
</feature>
<evidence type="ECO:0000259" key="2">
    <source>
        <dbReference type="SMART" id="SM00014"/>
    </source>
</evidence>
<feature type="transmembrane region" description="Helical" evidence="1">
    <location>
        <begin position="7"/>
        <end position="27"/>
    </location>
</feature>
<feature type="transmembrane region" description="Helical" evidence="1">
    <location>
        <begin position="129"/>
        <end position="146"/>
    </location>
</feature>
<proteinExistence type="predicted"/>
<dbReference type="AlphaFoldDB" id="W4QYI5"/>
<dbReference type="PANTHER" id="PTHR14969:SF13">
    <property type="entry name" value="AT30094P"/>
    <property type="match status" value="1"/>
</dbReference>
<gene>
    <name evidence="3" type="ORF">JCM9157_4178</name>
</gene>
<dbReference type="InterPro" id="IPR036938">
    <property type="entry name" value="PAP2/HPO_sf"/>
</dbReference>
<feature type="transmembrane region" description="Helical" evidence="1">
    <location>
        <begin position="158"/>
        <end position="178"/>
    </location>
</feature>
<dbReference type="Proteomes" id="UP000018896">
    <property type="component" value="Unassembled WGS sequence"/>
</dbReference>
<accession>W4QYI5</accession>
<comment type="caution">
    <text evidence="3">The sequence shown here is derived from an EMBL/GenBank/DDBJ whole genome shotgun (WGS) entry which is preliminary data.</text>
</comment>
<feature type="domain" description="Phosphatidic acid phosphatase type 2/haloperoxidase" evidence="2">
    <location>
        <begin position="88"/>
        <end position="199"/>
    </location>
</feature>
<evidence type="ECO:0000313" key="4">
    <source>
        <dbReference type="Proteomes" id="UP000018896"/>
    </source>
</evidence>
<organism evidence="3 4">
    <name type="scientific">Halalkalibacter akibai (strain ATCC 43226 / DSM 21942 / CIP 109018 / JCM 9157 / 1139)</name>
    <name type="common">Bacillus akibai</name>
    <dbReference type="NCBI Taxonomy" id="1236973"/>
    <lineage>
        <taxon>Bacteria</taxon>
        <taxon>Bacillati</taxon>
        <taxon>Bacillota</taxon>
        <taxon>Bacilli</taxon>
        <taxon>Bacillales</taxon>
        <taxon>Bacillaceae</taxon>
        <taxon>Halalkalibacter</taxon>
    </lineage>
</organism>
<dbReference type="STRING" id="1236973.JCM9157_4178"/>
<name>W4QYI5_HALA3</name>